<feature type="signal peptide" evidence="9">
    <location>
        <begin position="1"/>
        <end position="24"/>
    </location>
</feature>
<evidence type="ECO:0000256" key="1">
    <source>
        <dbReference type="ARBA" id="ARBA00004442"/>
    </source>
</evidence>
<dbReference type="GO" id="GO:1990281">
    <property type="term" value="C:efflux pump complex"/>
    <property type="evidence" value="ECO:0007669"/>
    <property type="project" value="TreeGrafter"/>
</dbReference>
<dbReference type="InterPro" id="IPR003423">
    <property type="entry name" value="OMP_efflux"/>
</dbReference>
<dbReference type="GO" id="GO:0015562">
    <property type="term" value="F:efflux transmembrane transporter activity"/>
    <property type="evidence" value="ECO:0007669"/>
    <property type="project" value="InterPro"/>
</dbReference>
<evidence type="ECO:0000256" key="2">
    <source>
        <dbReference type="ARBA" id="ARBA00007613"/>
    </source>
</evidence>
<evidence type="ECO:0000256" key="9">
    <source>
        <dbReference type="SAM" id="SignalP"/>
    </source>
</evidence>
<dbReference type="InterPro" id="IPR051906">
    <property type="entry name" value="TolC-like"/>
</dbReference>
<dbReference type="GO" id="GO:0009279">
    <property type="term" value="C:cell outer membrane"/>
    <property type="evidence" value="ECO:0007669"/>
    <property type="project" value="UniProtKB-SubCell"/>
</dbReference>
<comment type="similarity">
    <text evidence="2">Belongs to the outer membrane factor (OMF) (TC 1.B.17) family.</text>
</comment>
<sequence length="487" mass="52648">MRRSGLWAMLAATTCMTAAPPVAAQEGSAAKEAPPGALYPPSPEAAVQGPLGEALGPARYLLRDVGVEETFATAVRRAVGRHPAFHLELSRRDEARSQLRAERAALYPRLSASVTGDYVIAREFGAGTDNVVESLQPERRLNAGLSVSQLLFDGGATFQRIKGAKALARQHDESISARVNELALAVLSAHVDLAAHQAIVALGEAFISRHEALLADVKERERLGAGSRADVMQAAARLAAAKARVAQIRESLRFAEIRYEEYFRQKPGLLTRASFDALAVDSREEAMRLAVERNPALAAAAANADRATAEYKAARAARLPEVRAVVNATKFDLIDGGDDYDVRAGVNLNYDIFAGGARGASIARAGAAARQQKYDQERVRQEIERDAAMAYERRAAAEERLAALADAVTANHQARALIAERFRVARGQLIDLLQAENDYFESGVAYLIGLADYDMATYEMMEHTGDLLRYFSPQDEYAAAAAVEAVQ</sequence>
<reference evidence="10 11" key="1">
    <citation type="submission" date="2017-07" db="EMBL/GenBank/DDBJ databases">
        <authorList>
            <person name="Sun Z.S."/>
            <person name="Albrecht U."/>
            <person name="Echele G."/>
            <person name="Lee C.C."/>
        </authorList>
    </citation>
    <scope>NUCLEOTIDE SEQUENCE [LARGE SCALE GENOMIC DNA]</scope>
    <source>
        <strain evidence="10 11">CGMCC 1.12710</strain>
    </source>
</reference>
<dbReference type="Proteomes" id="UP000198346">
    <property type="component" value="Unassembled WGS sequence"/>
</dbReference>
<keyword evidence="5" id="KW-0812">Transmembrane</keyword>
<dbReference type="Pfam" id="PF02321">
    <property type="entry name" value="OEP"/>
    <property type="match status" value="2"/>
</dbReference>
<organism evidence="10 11">
    <name type="scientific">Amphiplicatus metriothermophilus</name>
    <dbReference type="NCBI Taxonomy" id="1519374"/>
    <lineage>
        <taxon>Bacteria</taxon>
        <taxon>Pseudomonadati</taxon>
        <taxon>Pseudomonadota</taxon>
        <taxon>Alphaproteobacteria</taxon>
        <taxon>Parvularculales</taxon>
        <taxon>Parvularculaceae</taxon>
        <taxon>Amphiplicatus</taxon>
    </lineage>
</organism>
<evidence type="ECO:0000256" key="8">
    <source>
        <dbReference type="SAM" id="Coils"/>
    </source>
</evidence>
<dbReference type="RefSeq" id="WP_089412486.1">
    <property type="nucleotide sequence ID" value="NZ_FZQA01000004.1"/>
</dbReference>
<protein>
    <submittedName>
        <fullName evidence="10">Outer membrane protein, adhesin transport system</fullName>
    </submittedName>
</protein>
<dbReference type="PANTHER" id="PTHR30026:SF22">
    <property type="entry name" value="OUTER MEMBRANE EFFLUX PROTEIN"/>
    <property type="match status" value="1"/>
</dbReference>
<evidence type="ECO:0000313" key="11">
    <source>
        <dbReference type="Proteomes" id="UP000198346"/>
    </source>
</evidence>
<dbReference type="PANTHER" id="PTHR30026">
    <property type="entry name" value="OUTER MEMBRANE PROTEIN TOLC"/>
    <property type="match status" value="1"/>
</dbReference>
<dbReference type="SUPFAM" id="SSF56954">
    <property type="entry name" value="Outer membrane efflux proteins (OEP)"/>
    <property type="match status" value="1"/>
</dbReference>
<keyword evidence="8" id="KW-0175">Coiled coil</keyword>
<accession>A0A239PVB2</accession>
<keyword evidence="4" id="KW-1134">Transmembrane beta strand</keyword>
<dbReference type="GO" id="GO:0015288">
    <property type="term" value="F:porin activity"/>
    <property type="evidence" value="ECO:0007669"/>
    <property type="project" value="TreeGrafter"/>
</dbReference>
<keyword evidence="6" id="KW-0472">Membrane</keyword>
<name>A0A239PVB2_9PROT</name>
<dbReference type="Gene3D" id="1.20.1600.10">
    <property type="entry name" value="Outer membrane efflux proteins (OEP)"/>
    <property type="match status" value="1"/>
</dbReference>
<feature type="chain" id="PRO_5013303383" evidence="9">
    <location>
        <begin position="25"/>
        <end position="487"/>
    </location>
</feature>
<evidence type="ECO:0000313" key="10">
    <source>
        <dbReference type="EMBL" id="SNT74110.1"/>
    </source>
</evidence>
<keyword evidence="3" id="KW-0813">Transport</keyword>
<keyword evidence="11" id="KW-1185">Reference proteome</keyword>
<gene>
    <name evidence="10" type="ORF">SAMN06297382_2016</name>
</gene>
<evidence type="ECO:0000256" key="5">
    <source>
        <dbReference type="ARBA" id="ARBA00022692"/>
    </source>
</evidence>
<keyword evidence="7" id="KW-0998">Cell outer membrane</keyword>
<feature type="coiled-coil region" evidence="8">
    <location>
        <begin position="231"/>
        <end position="258"/>
    </location>
</feature>
<keyword evidence="9" id="KW-0732">Signal</keyword>
<evidence type="ECO:0000256" key="6">
    <source>
        <dbReference type="ARBA" id="ARBA00023136"/>
    </source>
</evidence>
<evidence type="ECO:0000256" key="3">
    <source>
        <dbReference type="ARBA" id="ARBA00022448"/>
    </source>
</evidence>
<evidence type="ECO:0000256" key="4">
    <source>
        <dbReference type="ARBA" id="ARBA00022452"/>
    </source>
</evidence>
<dbReference type="AlphaFoldDB" id="A0A239PVB2"/>
<dbReference type="EMBL" id="FZQA01000004">
    <property type="protein sequence ID" value="SNT74110.1"/>
    <property type="molecule type" value="Genomic_DNA"/>
</dbReference>
<dbReference type="OrthoDB" id="7402961at2"/>
<comment type="subcellular location">
    <subcellularLocation>
        <location evidence="1">Cell outer membrane</location>
    </subcellularLocation>
</comment>
<proteinExistence type="inferred from homology"/>
<evidence type="ECO:0000256" key="7">
    <source>
        <dbReference type="ARBA" id="ARBA00023237"/>
    </source>
</evidence>